<feature type="repeat" description="Cell wall-binding" evidence="3">
    <location>
        <begin position="187"/>
        <end position="206"/>
    </location>
</feature>
<feature type="signal peptide" evidence="5">
    <location>
        <begin position="1"/>
        <end position="38"/>
    </location>
</feature>
<dbReference type="OrthoDB" id="2032428at2"/>
<dbReference type="AlphaFoldDB" id="G5JPW5"/>
<dbReference type="eggNOG" id="COG5263">
    <property type="taxonomic scope" value="Bacteria"/>
</dbReference>
<keyword evidence="2" id="KW-0677">Repeat</keyword>
<feature type="compositionally biased region" description="Low complexity" evidence="4">
    <location>
        <begin position="122"/>
        <end position="153"/>
    </location>
</feature>
<dbReference type="Proteomes" id="UP000004322">
    <property type="component" value="Unassembled WGS sequence"/>
</dbReference>
<evidence type="ECO:0000256" key="1">
    <source>
        <dbReference type="ARBA" id="ARBA00022729"/>
    </source>
</evidence>
<evidence type="ECO:0000313" key="6">
    <source>
        <dbReference type="EMBL" id="EHI75330.1"/>
    </source>
</evidence>
<evidence type="ECO:0000256" key="4">
    <source>
        <dbReference type="SAM" id="MobiDB-lite"/>
    </source>
</evidence>
<reference evidence="6" key="1">
    <citation type="submission" date="2011-07" db="EMBL/GenBank/DDBJ databases">
        <authorList>
            <person name="Stanhope M.J."/>
            <person name="Durkin A.S."/>
            <person name="Hostetler J."/>
            <person name="Kim M."/>
            <person name="Radune D."/>
            <person name="Singh I."/>
            <person name="Town C.D."/>
        </authorList>
    </citation>
    <scope>NUCLEOTIDE SEQUENCE [LARGE SCALE GENOMIC DNA]</scope>
    <source>
        <strain evidence="6">HS-6</strain>
    </source>
</reference>
<keyword evidence="1 5" id="KW-0732">Signal</keyword>
<dbReference type="RefSeq" id="WP_004229649.1">
    <property type="nucleotide sequence ID" value="NZ_AEUV02000002.1"/>
</dbReference>
<dbReference type="NCBIfam" id="TIGR04035">
    <property type="entry name" value="glucan_65_rpt"/>
    <property type="match status" value="3"/>
</dbReference>
<dbReference type="STRING" id="873449.STRCR_1699"/>
<dbReference type="EMBL" id="AEUV02000002">
    <property type="protein sequence ID" value="EHI75330.1"/>
    <property type="molecule type" value="Genomic_DNA"/>
</dbReference>
<keyword evidence="7" id="KW-1185">Reference proteome</keyword>
<dbReference type="Pfam" id="PF01473">
    <property type="entry name" value="Choline_bind_1"/>
    <property type="match status" value="1"/>
</dbReference>
<dbReference type="InterPro" id="IPR022263">
    <property type="entry name" value="KxYKxGKxW"/>
</dbReference>
<dbReference type="Pfam" id="PF19258">
    <property type="entry name" value="KxYKxGKxW_sig"/>
    <property type="match status" value="1"/>
</dbReference>
<evidence type="ECO:0000313" key="7">
    <source>
        <dbReference type="Proteomes" id="UP000004322"/>
    </source>
</evidence>
<sequence length="483" mass="53896">MQEKTHYKLHKVKKHWVTIAVTATAATALFAAGSQASADQVTPAPQEQAAAQQNTPANQAGDQKAEQAPVVQQEVPAAEQKPVQGTPEVAPDQDGSGGNQGQAEEAQQSPDQDKPAPEKQAADQAAAQNDQANQKQEAPANNQAAQPATPAQPAELTIQAPNNSQAANSFNQNGVSWYFLDANKQKVTGWQTINGKKLYFHKNGSQAKGVAVTLDGDTYYFDPDTGEMWTNRFAQRTRYNYNDNSRYPDWYYFGADGRMLTGWQTIDGRKMYFITADEAKDTQHFNRYEGAQVKGRLQTINGHDYYFDQDNGGIWTNTDVTLNGITYHLDENGVATKKTPDHPEDTQKGGHFEQKDFYIGQYSVHYDGWVYISQDGLPVTGWQTINGKKLFFFSDGEQAINKFARSNDNTYYFGESGEMVTNQTIEINRGNTLRYLGYQPEYDGWIHLSADGTADDGYRRNYDGSVSVYKKDAKGKWNWVKTN</sequence>
<gene>
    <name evidence="6" type="ORF">STRCR_1699</name>
</gene>
<dbReference type="SUPFAM" id="SSF69360">
    <property type="entry name" value="Cell wall binding repeat"/>
    <property type="match status" value="2"/>
</dbReference>
<dbReference type="InterPro" id="IPR027636">
    <property type="entry name" value="Glucan-bd_rpt"/>
</dbReference>
<feature type="region of interest" description="Disordered" evidence="4">
    <location>
        <begin position="37"/>
        <end position="153"/>
    </location>
</feature>
<evidence type="ECO:0000256" key="3">
    <source>
        <dbReference type="PROSITE-ProRule" id="PRU00591"/>
    </source>
</evidence>
<feature type="repeat" description="Cell wall-binding" evidence="3">
    <location>
        <begin position="379"/>
        <end position="398"/>
    </location>
</feature>
<accession>G5JPW5</accession>
<dbReference type="NCBIfam" id="TIGR03715">
    <property type="entry name" value="KxYKxGKxW"/>
    <property type="match status" value="1"/>
</dbReference>
<proteinExistence type="predicted"/>
<feature type="chain" id="PRO_5003479439" description="KxYKxGKxW signal domain protein" evidence="5">
    <location>
        <begin position="39"/>
        <end position="483"/>
    </location>
</feature>
<organism evidence="6 7">
    <name type="scientific">Streptococcus criceti HS-6</name>
    <dbReference type="NCBI Taxonomy" id="873449"/>
    <lineage>
        <taxon>Bacteria</taxon>
        <taxon>Bacillati</taxon>
        <taxon>Bacillota</taxon>
        <taxon>Bacilli</taxon>
        <taxon>Lactobacillales</taxon>
        <taxon>Streptococcaceae</taxon>
        <taxon>Streptococcus</taxon>
    </lineage>
</organism>
<feature type="compositionally biased region" description="Low complexity" evidence="4">
    <location>
        <begin position="37"/>
        <end position="60"/>
    </location>
</feature>
<dbReference type="Pfam" id="PF19127">
    <property type="entry name" value="Choline_bind_3"/>
    <property type="match status" value="3"/>
</dbReference>
<dbReference type="PROSITE" id="PS51170">
    <property type="entry name" value="CW"/>
    <property type="match status" value="2"/>
</dbReference>
<evidence type="ECO:0000256" key="5">
    <source>
        <dbReference type="SAM" id="SignalP"/>
    </source>
</evidence>
<dbReference type="InterPro" id="IPR018337">
    <property type="entry name" value="Cell_wall/Cho-bd_repeat"/>
</dbReference>
<evidence type="ECO:0000256" key="2">
    <source>
        <dbReference type="ARBA" id="ARBA00022737"/>
    </source>
</evidence>
<protein>
    <recommendedName>
        <fullName evidence="8">KxYKxGKxW signal domain protein</fullName>
    </recommendedName>
</protein>
<name>G5JPW5_STRCG</name>
<evidence type="ECO:0008006" key="8">
    <source>
        <dbReference type="Google" id="ProtNLM"/>
    </source>
</evidence>
<comment type="caution">
    <text evidence="6">The sequence shown here is derived from an EMBL/GenBank/DDBJ whole genome shotgun (WGS) entry which is preliminary data.</text>
</comment>
<dbReference type="Gene3D" id="2.10.270.10">
    <property type="entry name" value="Cholin Binding"/>
    <property type="match status" value="3"/>
</dbReference>
<feature type="compositionally biased region" description="Basic and acidic residues" evidence="4">
    <location>
        <begin position="111"/>
        <end position="121"/>
    </location>
</feature>